<sequence length="42" mass="4935">MSHNDSDKDKKNPSHDIRTIRLFPKAIYRSTVIKQKILRLIG</sequence>
<evidence type="ECO:0000313" key="1">
    <source>
        <dbReference type="EMBL" id="CUQ08472.1"/>
    </source>
</evidence>
<evidence type="ECO:0000313" key="3">
    <source>
        <dbReference type="Proteomes" id="UP000095657"/>
    </source>
</evidence>
<dbReference type="EMBL" id="CZBL01000006">
    <property type="protein sequence ID" value="CUQ08472.1"/>
    <property type="molecule type" value="Genomic_DNA"/>
</dbReference>
<dbReference type="AlphaFoldDB" id="A0A174TFJ8"/>
<reference evidence="3 4" key="1">
    <citation type="submission" date="2015-09" db="EMBL/GenBank/DDBJ databases">
        <authorList>
            <consortium name="Pathogen Informatics"/>
        </authorList>
    </citation>
    <scope>NUCLEOTIDE SEQUENCE [LARGE SCALE GENOMIC DNA]</scope>
    <source>
        <strain evidence="2 3">2789STDY5834880</strain>
        <strain evidence="1 4">2789STDY5834946</strain>
    </source>
</reference>
<name>A0A174TFJ8_9BACE</name>
<evidence type="ECO:0000313" key="2">
    <source>
        <dbReference type="EMBL" id="CUQ08727.1"/>
    </source>
</evidence>
<dbReference type="STRING" id="47678.ERS852494_03924"/>
<dbReference type="Proteomes" id="UP000095725">
    <property type="component" value="Unassembled WGS sequence"/>
</dbReference>
<dbReference type="EMBL" id="CZAI01000011">
    <property type="protein sequence ID" value="CUQ08727.1"/>
    <property type="molecule type" value="Genomic_DNA"/>
</dbReference>
<proteinExistence type="predicted"/>
<evidence type="ECO:0000313" key="4">
    <source>
        <dbReference type="Proteomes" id="UP000095725"/>
    </source>
</evidence>
<protein>
    <submittedName>
        <fullName evidence="1">Uncharacterized protein</fullName>
    </submittedName>
</protein>
<dbReference type="Proteomes" id="UP000095657">
    <property type="component" value="Unassembled WGS sequence"/>
</dbReference>
<organism evidence="1 4">
    <name type="scientific">Bacteroides caccae</name>
    <dbReference type="NCBI Taxonomy" id="47678"/>
    <lineage>
        <taxon>Bacteria</taxon>
        <taxon>Pseudomonadati</taxon>
        <taxon>Bacteroidota</taxon>
        <taxon>Bacteroidia</taxon>
        <taxon>Bacteroidales</taxon>
        <taxon>Bacteroidaceae</taxon>
        <taxon>Bacteroides</taxon>
    </lineage>
</organism>
<gene>
    <name evidence="2" type="ORF">ERS852494_03924</name>
    <name evidence="1" type="ORF">ERS852558_01779</name>
</gene>
<accession>A0A174TFJ8</accession>